<comment type="similarity">
    <text evidence="3 14 15">Belongs to the HemJ family.</text>
</comment>
<feature type="transmembrane region" description="Helical" evidence="14">
    <location>
        <begin position="48"/>
        <end position="68"/>
    </location>
</feature>
<comment type="subunit">
    <text evidence="14">Homodimer.</text>
</comment>
<feature type="binding site" description="axial binding residue" evidence="14">
    <location>
        <position position="84"/>
    </location>
    <ligand>
        <name>heme</name>
        <dbReference type="ChEBI" id="CHEBI:30413"/>
    </ligand>
    <ligandPart>
        <name>Fe</name>
        <dbReference type="ChEBI" id="CHEBI:18248"/>
    </ligandPart>
</feature>
<feature type="transmembrane region" description="Helical" evidence="14">
    <location>
        <begin position="6"/>
        <end position="27"/>
    </location>
</feature>
<evidence type="ECO:0000256" key="2">
    <source>
        <dbReference type="ARBA" id="ARBA00005073"/>
    </source>
</evidence>
<dbReference type="GO" id="GO:0006782">
    <property type="term" value="P:protoporphyrinogen IX biosynthetic process"/>
    <property type="evidence" value="ECO:0007669"/>
    <property type="project" value="UniProtKB-UniRule"/>
</dbReference>
<feature type="binding site" description="axial binding residue" evidence="14">
    <location>
        <position position="8"/>
    </location>
    <ligand>
        <name>heme</name>
        <dbReference type="ChEBI" id="CHEBI:30413"/>
    </ligand>
    <ligandPart>
        <name>Fe</name>
        <dbReference type="ChEBI" id="CHEBI:18248"/>
    </ligandPart>
</feature>
<evidence type="ECO:0000256" key="4">
    <source>
        <dbReference type="ARBA" id="ARBA00017504"/>
    </source>
</evidence>
<keyword evidence="10 14" id="KW-0560">Oxidoreductase</keyword>
<dbReference type="GO" id="GO:0046872">
    <property type="term" value="F:metal ion binding"/>
    <property type="evidence" value="ECO:0007669"/>
    <property type="project" value="UniProtKB-UniRule"/>
</dbReference>
<comment type="pathway">
    <text evidence="2 14 15">Porphyrin-containing compound metabolism; protoporphyrin-IX biosynthesis; protoporphyrin-IX from protoporphyrinogen-IX: step 1/1.</text>
</comment>
<dbReference type="PANTHER" id="PTHR40255">
    <property type="entry name" value="UPF0093 MEMBRANE PROTEIN SLR1790"/>
    <property type="match status" value="1"/>
</dbReference>
<evidence type="ECO:0000256" key="1">
    <source>
        <dbReference type="ARBA" id="ARBA00004651"/>
    </source>
</evidence>
<name>A0A078L2G3_9GAMM</name>
<evidence type="ECO:0000256" key="3">
    <source>
        <dbReference type="ARBA" id="ARBA00006501"/>
    </source>
</evidence>
<evidence type="ECO:0000256" key="5">
    <source>
        <dbReference type="ARBA" id="ARBA00022475"/>
    </source>
</evidence>
<dbReference type="eggNOG" id="COG1981">
    <property type="taxonomic scope" value="Bacteria"/>
</dbReference>
<proteinExistence type="inferred from homology"/>
<dbReference type="UniPathway" id="UPA00251">
    <property type="reaction ID" value="UER00324"/>
</dbReference>
<keyword evidence="12 14" id="KW-0472">Membrane</keyword>
<evidence type="ECO:0000256" key="12">
    <source>
        <dbReference type="ARBA" id="ARBA00023136"/>
    </source>
</evidence>
<evidence type="ECO:0000256" key="13">
    <source>
        <dbReference type="ARBA" id="ARBA00048390"/>
    </source>
</evidence>
<keyword evidence="17" id="KW-1185">Reference proteome</keyword>
<dbReference type="PANTHER" id="PTHR40255:SF1">
    <property type="entry name" value="PROTOPORPHYRINOGEN IX OXIDASE"/>
    <property type="match status" value="1"/>
</dbReference>
<evidence type="ECO:0000256" key="8">
    <source>
        <dbReference type="ARBA" id="ARBA00022723"/>
    </source>
</evidence>
<keyword evidence="7 14" id="KW-0812">Transmembrane</keyword>
<evidence type="ECO:0000256" key="9">
    <source>
        <dbReference type="ARBA" id="ARBA00022989"/>
    </source>
</evidence>
<keyword evidence="6 14" id="KW-0349">Heme</keyword>
<dbReference type="STRING" id="1034943.BN59_02609"/>
<comment type="function">
    <text evidence="14 15">Catalyzes the oxidation of protoporphyrinogen IX to protoporphyrin IX.</text>
</comment>
<keyword evidence="11 14" id="KW-0408">Iron</keyword>
<comment type="catalytic activity">
    <reaction evidence="13 14 15">
        <text>protoporphyrinogen IX + 3 A = protoporphyrin IX + 3 AH2</text>
        <dbReference type="Rhea" id="RHEA:62000"/>
        <dbReference type="ChEBI" id="CHEBI:13193"/>
        <dbReference type="ChEBI" id="CHEBI:17499"/>
        <dbReference type="ChEBI" id="CHEBI:57306"/>
        <dbReference type="ChEBI" id="CHEBI:57307"/>
    </reaction>
</comment>
<evidence type="ECO:0000256" key="10">
    <source>
        <dbReference type="ARBA" id="ARBA00023002"/>
    </source>
</evidence>
<evidence type="ECO:0000256" key="11">
    <source>
        <dbReference type="ARBA" id="ARBA00023004"/>
    </source>
</evidence>
<keyword evidence="5 14" id="KW-1003">Cell membrane</keyword>
<dbReference type="OrthoDB" id="9800824at2"/>
<dbReference type="HAMAP" id="MF_02239">
    <property type="entry name" value="HemJ"/>
    <property type="match status" value="1"/>
</dbReference>
<dbReference type="RefSeq" id="WP_043874820.1">
    <property type="nucleotide sequence ID" value="NZ_CCVW01000003.1"/>
</dbReference>
<organism evidence="16 17">
    <name type="scientific">Legionella massiliensis</name>
    <dbReference type="NCBI Taxonomy" id="1034943"/>
    <lineage>
        <taxon>Bacteria</taxon>
        <taxon>Pseudomonadati</taxon>
        <taxon>Pseudomonadota</taxon>
        <taxon>Gammaproteobacteria</taxon>
        <taxon>Legionellales</taxon>
        <taxon>Legionellaceae</taxon>
        <taxon>Legionella</taxon>
    </lineage>
</organism>
<dbReference type="EMBL" id="CCSB01000003">
    <property type="protein sequence ID" value="CDZ78299.1"/>
    <property type="molecule type" value="Genomic_DNA"/>
</dbReference>
<dbReference type="GO" id="GO:0005886">
    <property type="term" value="C:plasma membrane"/>
    <property type="evidence" value="ECO:0007669"/>
    <property type="project" value="UniProtKB-SubCell"/>
</dbReference>
<gene>
    <name evidence="16" type="ORF">BN59_02609</name>
</gene>
<dbReference type="PIRSF" id="PIRSF004638">
    <property type="entry name" value="UCP004638"/>
    <property type="match status" value="1"/>
</dbReference>
<evidence type="ECO:0000256" key="14">
    <source>
        <dbReference type="HAMAP-Rule" id="MF_02239"/>
    </source>
</evidence>
<sequence length="139" mass="16418">MLEIKAFHIIAMVAWFAGLFYLPRLFVYHADTNDQLSIDRFKIMERRLYYAITWPSAILTTVLGLFLLSYNPSYYFKAGWFHAKFSLVVLLWIYHLSCGHYLKLFAKDKNSKNTRFYRIFNELPTLLLVAIVLLVVVKP</sequence>
<evidence type="ECO:0000313" key="16">
    <source>
        <dbReference type="EMBL" id="CDZ78299.1"/>
    </source>
</evidence>
<reference evidence="16 17" key="1">
    <citation type="submission" date="2014-06" db="EMBL/GenBank/DDBJ databases">
        <authorList>
            <person name="Urmite Genomes Urmite Genomes"/>
        </authorList>
    </citation>
    <scope>NUCLEOTIDE SEQUENCE [LARGE SCALE GENOMIC DNA]</scope>
</reference>
<accession>A0A078L2G3</accession>
<comment type="subcellular location">
    <subcellularLocation>
        <location evidence="1 14">Cell membrane</location>
        <topology evidence="1 14">Multi-pass membrane protein</topology>
    </subcellularLocation>
</comment>
<evidence type="ECO:0000313" key="17">
    <source>
        <dbReference type="Proteomes" id="UP000044071"/>
    </source>
</evidence>
<comment type="cofactor">
    <cofactor evidence="14 15">
        <name>heme b</name>
        <dbReference type="ChEBI" id="CHEBI:60344"/>
    </cofactor>
    <text evidence="14 15">Binds 1 heme b (iron(II)-protoporphyrin IX) group per subunit.</text>
</comment>
<evidence type="ECO:0000256" key="15">
    <source>
        <dbReference type="PIRNR" id="PIRNR004638"/>
    </source>
</evidence>
<dbReference type="Pfam" id="PF03653">
    <property type="entry name" value="UPF0093"/>
    <property type="match status" value="1"/>
</dbReference>
<feature type="transmembrane region" description="Helical" evidence="14">
    <location>
        <begin position="74"/>
        <end position="95"/>
    </location>
</feature>
<keyword evidence="8 14" id="KW-0479">Metal-binding</keyword>
<dbReference type="Proteomes" id="UP000044071">
    <property type="component" value="Unassembled WGS sequence"/>
</dbReference>
<dbReference type="NCBIfam" id="TIGR00701">
    <property type="entry name" value="protoporphyrinogen oxidase HemJ"/>
    <property type="match status" value="1"/>
</dbReference>
<keyword evidence="9 14" id="KW-1133">Transmembrane helix</keyword>
<evidence type="ECO:0000256" key="7">
    <source>
        <dbReference type="ARBA" id="ARBA00022692"/>
    </source>
</evidence>
<dbReference type="AlphaFoldDB" id="A0A078L2G3"/>
<dbReference type="GO" id="GO:0070818">
    <property type="term" value="F:protoporphyrinogen oxidase activity"/>
    <property type="evidence" value="ECO:0007669"/>
    <property type="project" value="UniProtKB-UniRule"/>
</dbReference>
<dbReference type="InterPro" id="IPR005265">
    <property type="entry name" value="HemJ-like"/>
</dbReference>
<feature type="transmembrane region" description="Helical" evidence="14">
    <location>
        <begin position="116"/>
        <end position="137"/>
    </location>
</feature>
<dbReference type="EC" id="1.3.99.-" evidence="14 15"/>
<protein>
    <recommendedName>
        <fullName evidence="4 14">Protoporphyrinogen IX oxidase</fullName>
        <shortName evidence="14">PPO</shortName>
        <ecNumber evidence="14 15">1.3.99.-</ecNumber>
    </recommendedName>
</protein>
<evidence type="ECO:0000256" key="6">
    <source>
        <dbReference type="ARBA" id="ARBA00022617"/>
    </source>
</evidence>